<reference evidence="1 2" key="1">
    <citation type="journal article" date="2020" name="bioRxiv">
        <title>Dynamics of infection in a novel group of promiscuous phages and hosts of multiple bacterial genera retrieved from river communities.</title>
        <authorList>
            <person name="Cazares D."/>
            <person name="Cazares A."/>
            <person name="Figueroa W."/>
            <person name="Guarneros G."/>
            <person name="Edwards R.A."/>
            <person name="Vinuesa P."/>
        </authorList>
    </citation>
    <scope>NUCLEOTIDE SEQUENCE [LARGE SCALE GENOMIC DNA]</scope>
</reference>
<dbReference type="Proteomes" id="UP000663020">
    <property type="component" value="Segment"/>
</dbReference>
<keyword evidence="2" id="KW-1185">Reference proteome</keyword>
<dbReference type="EMBL" id="MT682390">
    <property type="protein sequence ID" value="QOC54388.1"/>
    <property type="molecule type" value="Genomic_DNA"/>
</dbReference>
<name>A0A866D1S2_9CAUD</name>
<evidence type="ECO:0000313" key="1">
    <source>
        <dbReference type="EMBL" id="QOC54388.1"/>
    </source>
</evidence>
<accession>A0A866D1S2</accession>
<proteinExistence type="predicted"/>
<sequence>MLKRLRKENKAHLIAESRIYGKTRARCALVKYHAFRQLAKYHGVPMACTMMQDAILNGGASHRSNTCDVWGFVVWTNTSYPKQWNDVGEAWE</sequence>
<protein>
    <submittedName>
        <fullName evidence="1">Uncharacterized protein</fullName>
    </submittedName>
</protein>
<gene>
    <name evidence="1" type="ORF">Atoyac15_24</name>
</gene>
<organism evidence="1 2">
    <name type="scientific">Aeromonas phage Atoyac15</name>
    <dbReference type="NCBI Taxonomy" id="2767551"/>
    <lineage>
        <taxon>Viruses</taxon>
        <taxon>Duplodnaviria</taxon>
        <taxon>Heunggongvirae</taxon>
        <taxon>Uroviricota</taxon>
        <taxon>Caudoviricetes</taxon>
        <taxon>Autographivirales</taxon>
        <taxon>Autonotataviridae</taxon>
        <taxon>Melnykvirinae</taxon>
        <taxon>Atoyacvirus</taxon>
        <taxon>Atoyacvirus atoyac15</taxon>
    </lineage>
</organism>
<evidence type="ECO:0000313" key="2">
    <source>
        <dbReference type="Proteomes" id="UP000663020"/>
    </source>
</evidence>